<dbReference type="Proteomes" id="UP000263336">
    <property type="component" value="Unassembled WGS sequence"/>
</dbReference>
<reference evidence="2 3" key="1">
    <citation type="journal article" date="2018" name="Nat. Biotechnol.">
        <title>A standardized bacterial taxonomy based on genome phylogeny substantially revises the tree of life.</title>
        <authorList>
            <person name="Parks D.H."/>
            <person name="Chuvochina M."/>
            <person name="Waite D.W."/>
            <person name="Rinke C."/>
            <person name="Skarshewski A."/>
            <person name="Chaumeil P.A."/>
            <person name="Hugenholtz P."/>
        </authorList>
    </citation>
    <scope>NUCLEOTIDE SEQUENCE [LARGE SCALE GENOMIC DNA]</scope>
    <source>
        <strain evidence="2">UBA11701</strain>
    </source>
</reference>
<protein>
    <submittedName>
        <fullName evidence="2">Uncharacterized protein</fullName>
    </submittedName>
</protein>
<dbReference type="InterPro" id="IPR023447">
    <property type="entry name" value="ForMFR_H4MPT_ForTrfase_fd-like"/>
</dbReference>
<keyword evidence="1" id="KW-0472">Membrane</keyword>
<gene>
    <name evidence="2" type="ORF">DEP93_01550</name>
</gene>
<evidence type="ECO:0000313" key="3">
    <source>
        <dbReference type="Proteomes" id="UP000263336"/>
    </source>
</evidence>
<feature type="transmembrane region" description="Helical" evidence="1">
    <location>
        <begin position="32"/>
        <end position="50"/>
    </location>
</feature>
<dbReference type="AlphaFoldDB" id="A0A3D0ZRU1"/>
<name>A0A3D0ZRU1_UNCKA</name>
<keyword evidence="1" id="KW-0812">Transmembrane</keyword>
<sequence>MEKINTPEFENLSIQQKEEIVLHHKRKFIKKVAVAVVALSVLITLTVFGLKLRKELIQDRVRFVTNPPAEAPVIITPEKNPEKEKEYSNTTLQISFRYPIETKLTETFDTGKGEGKVEVLYSKDNGPEFLEGYKVTVTVFSTKIRDLNQFASTRLEAMKLNCPETATYSGIKEGKMGEYDSLNYQIDYCNGYYRNYYISFGEKFFEISRFYKGDVGFRQQYEIASEEIIKTIILLPQRFEVSEFLKAVSDKESGVSFEYPSHLVNNCSVPMPTDTQYRVILSMCEETQKEAGVVLAVTPLDRGATFESFLQTEINKMSDDFFAAKGYPPNGNEERYMFNGEAAVKVTGYSWKDADYIFVNTEGARGPQMVLVGIKEGSADFETTISNILNSIKFRQ</sequence>
<dbReference type="SUPFAM" id="SSF55112">
    <property type="entry name" value="Formylmethanofuran:tetrahydromethanopterin formyltransferase"/>
    <property type="match status" value="1"/>
</dbReference>
<accession>A0A3D0ZRU1</accession>
<keyword evidence="1" id="KW-1133">Transmembrane helix</keyword>
<comment type="caution">
    <text evidence="2">The sequence shown here is derived from an EMBL/GenBank/DDBJ whole genome shotgun (WGS) entry which is preliminary data.</text>
</comment>
<dbReference type="EMBL" id="DOZN01000008">
    <property type="protein sequence ID" value="HCC42134.1"/>
    <property type="molecule type" value="Genomic_DNA"/>
</dbReference>
<evidence type="ECO:0000256" key="1">
    <source>
        <dbReference type="SAM" id="Phobius"/>
    </source>
</evidence>
<organism evidence="2 3">
    <name type="scientific">candidate division WWE3 bacterium</name>
    <dbReference type="NCBI Taxonomy" id="2053526"/>
    <lineage>
        <taxon>Bacteria</taxon>
        <taxon>Katanobacteria</taxon>
    </lineage>
</organism>
<evidence type="ECO:0000313" key="2">
    <source>
        <dbReference type="EMBL" id="HCC42134.1"/>
    </source>
</evidence>
<proteinExistence type="predicted"/>